<dbReference type="SUPFAM" id="SSF56214">
    <property type="entry name" value="4'-phosphopantetheinyl transferase"/>
    <property type="match status" value="2"/>
</dbReference>
<dbReference type="GO" id="GO:0008897">
    <property type="term" value="F:holo-[acyl-carrier-protein] synthase activity"/>
    <property type="evidence" value="ECO:0007669"/>
    <property type="project" value="InterPro"/>
</dbReference>
<dbReference type="AlphaFoldDB" id="A0A1M6FNT9"/>
<dbReference type="InterPro" id="IPR050559">
    <property type="entry name" value="P-Pant_transferase_sf"/>
</dbReference>
<dbReference type="Pfam" id="PF01648">
    <property type="entry name" value="ACPS"/>
    <property type="match status" value="1"/>
</dbReference>
<dbReference type="Proteomes" id="UP000184310">
    <property type="component" value="Unassembled WGS sequence"/>
</dbReference>
<evidence type="ECO:0000313" key="6">
    <source>
        <dbReference type="Proteomes" id="UP000184310"/>
    </source>
</evidence>
<evidence type="ECO:0000313" key="5">
    <source>
        <dbReference type="EMBL" id="SHI99269.1"/>
    </source>
</evidence>
<dbReference type="Gene3D" id="3.90.470.20">
    <property type="entry name" value="4'-phosphopantetheinyl transferase domain"/>
    <property type="match status" value="2"/>
</dbReference>
<dbReference type="InterPro" id="IPR037143">
    <property type="entry name" value="4-PPantetheinyl_Trfase_dom_sf"/>
</dbReference>
<dbReference type="PANTHER" id="PTHR12215:SF10">
    <property type="entry name" value="L-AMINOADIPATE-SEMIALDEHYDE DEHYDROGENASE-PHOSPHOPANTETHEINYL TRANSFERASE"/>
    <property type="match status" value="1"/>
</dbReference>
<evidence type="ECO:0000256" key="1">
    <source>
        <dbReference type="ARBA" id="ARBA00010990"/>
    </source>
</evidence>
<comment type="similarity">
    <text evidence="1">Belongs to the P-Pant transferase superfamily. Gsp/Sfp/HetI/AcpT family.</text>
</comment>
<dbReference type="InterPro" id="IPR055066">
    <property type="entry name" value="AASDHPPT_N"/>
</dbReference>
<dbReference type="STRING" id="1121302.SAMN02745163_01188"/>
<dbReference type="RefSeq" id="WP_072985745.1">
    <property type="nucleotide sequence ID" value="NZ_FQZB01000005.1"/>
</dbReference>
<name>A0A1M6FNT9_9CLOT</name>
<dbReference type="InterPro" id="IPR008278">
    <property type="entry name" value="4-PPantetheinyl_Trfase_dom"/>
</dbReference>
<evidence type="ECO:0000259" key="3">
    <source>
        <dbReference type="Pfam" id="PF01648"/>
    </source>
</evidence>
<proteinExistence type="inferred from homology"/>
<dbReference type="GO" id="GO:0000287">
    <property type="term" value="F:magnesium ion binding"/>
    <property type="evidence" value="ECO:0007669"/>
    <property type="project" value="InterPro"/>
</dbReference>
<dbReference type="GO" id="GO:0019878">
    <property type="term" value="P:lysine biosynthetic process via aminoadipic acid"/>
    <property type="evidence" value="ECO:0007669"/>
    <property type="project" value="TreeGrafter"/>
</dbReference>
<reference evidence="5 6" key="1">
    <citation type="submission" date="2016-11" db="EMBL/GenBank/DDBJ databases">
        <authorList>
            <person name="Jaros S."/>
            <person name="Januszkiewicz K."/>
            <person name="Wedrychowicz H."/>
        </authorList>
    </citation>
    <scope>NUCLEOTIDE SEQUENCE [LARGE SCALE GENOMIC DNA]</scope>
    <source>
        <strain evidence="5 6">DSM 21758</strain>
    </source>
</reference>
<feature type="domain" description="4'-phosphopantetheinyl transferase N-terminal" evidence="4">
    <location>
        <begin position="14"/>
        <end position="98"/>
    </location>
</feature>
<protein>
    <submittedName>
        <fullName evidence="5">4'-phosphopantetheinyl transferase</fullName>
    </submittedName>
</protein>
<dbReference type="GO" id="GO:0005829">
    <property type="term" value="C:cytosol"/>
    <property type="evidence" value="ECO:0007669"/>
    <property type="project" value="TreeGrafter"/>
</dbReference>
<feature type="domain" description="4'-phosphopantetheinyl transferase" evidence="3">
    <location>
        <begin position="103"/>
        <end position="204"/>
    </location>
</feature>
<keyword evidence="2 5" id="KW-0808">Transferase</keyword>
<dbReference type="Pfam" id="PF22624">
    <property type="entry name" value="AASDHPPT_N"/>
    <property type="match status" value="1"/>
</dbReference>
<dbReference type="PANTHER" id="PTHR12215">
    <property type="entry name" value="PHOSPHOPANTETHEINE TRANSFERASE"/>
    <property type="match status" value="1"/>
</dbReference>
<keyword evidence="6" id="KW-1185">Reference proteome</keyword>
<dbReference type="OrthoDB" id="9808281at2"/>
<evidence type="ECO:0000256" key="2">
    <source>
        <dbReference type="ARBA" id="ARBA00022679"/>
    </source>
</evidence>
<evidence type="ECO:0000259" key="4">
    <source>
        <dbReference type="Pfam" id="PF22624"/>
    </source>
</evidence>
<accession>A0A1M6FNT9</accession>
<gene>
    <name evidence="5" type="ORF">SAMN02745163_01188</name>
</gene>
<organism evidence="5 6">
    <name type="scientific">Clostridium cavendishii DSM 21758</name>
    <dbReference type="NCBI Taxonomy" id="1121302"/>
    <lineage>
        <taxon>Bacteria</taxon>
        <taxon>Bacillati</taxon>
        <taxon>Bacillota</taxon>
        <taxon>Clostridia</taxon>
        <taxon>Eubacteriales</taxon>
        <taxon>Clostridiaceae</taxon>
        <taxon>Clostridium</taxon>
    </lineage>
</organism>
<sequence length="234" mass="27622">MDVIIIKTLNIQDENLQKLCTYISCERRTKINKFINKNDKIQTLIAEILIRTKVIKDFNVKNESISFNKNIYGKPYLEKFKNFYFNISHSGNYVAIAINNQEVGIDIEEIKDIEYFDIAKNFFTNEEFNYISIPNKKKSLERFYEIWTLKESYIKFKGQGLSIPLDSFRIIDNDTNLKLISNNDCANYTFNNLNILSDYKLSICRLDNESFNIKTLNQDELISYFLELVEKENA</sequence>
<dbReference type="EMBL" id="FQZB01000005">
    <property type="protein sequence ID" value="SHI99269.1"/>
    <property type="molecule type" value="Genomic_DNA"/>
</dbReference>